<dbReference type="EMBL" id="FPBX01000022">
    <property type="protein sequence ID" value="SFU80514.1"/>
    <property type="molecule type" value="Genomic_DNA"/>
</dbReference>
<proteinExistence type="predicted"/>
<name>A0A1I7J5T4_9BURK</name>
<evidence type="ECO:0000256" key="1">
    <source>
        <dbReference type="SAM" id="Phobius"/>
    </source>
</evidence>
<sequence>MAYTVEAALVFRDAEDAKQPLGRMFASEGVAQAQVRDAQGKVFAQWQRSAAGPRARLGATLARLVGSQQAVAPILFGGVAVGQVALHGDGQGMLNFLLSGVAVLLLCTAVSGAVGMALSRRMLRDIVTPLQALARVARAVHHEHAVGQRVPPARLAELRMLGDDFNALLDELERRQSLLEEKMPR</sequence>
<reference evidence="3 4" key="1">
    <citation type="submission" date="2016-10" db="EMBL/GenBank/DDBJ databases">
        <authorList>
            <person name="de Groot N.N."/>
        </authorList>
    </citation>
    <scope>NUCLEOTIDE SEQUENCE [LARGE SCALE GENOMIC DNA]</scope>
    <source>
        <strain evidence="3 4">R-24608</strain>
    </source>
</reference>
<dbReference type="RefSeq" id="WP_074930249.1">
    <property type="nucleotide sequence ID" value="NZ_CYIG01000019.1"/>
</dbReference>
<dbReference type="AlphaFoldDB" id="A0A1I7J5T4"/>
<dbReference type="Gene3D" id="6.10.340.10">
    <property type="match status" value="1"/>
</dbReference>
<keyword evidence="1" id="KW-0472">Membrane</keyword>
<evidence type="ECO:0000313" key="4">
    <source>
        <dbReference type="Proteomes" id="UP000183656"/>
    </source>
</evidence>
<keyword evidence="4" id="KW-1185">Reference proteome</keyword>
<evidence type="ECO:0000313" key="3">
    <source>
        <dbReference type="EMBL" id="SFU80514.1"/>
    </source>
</evidence>
<organism evidence="3 4">
    <name type="scientific">Paenacidovorax caeni</name>
    <dbReference type="NCBI Taxonomy" id="343013"/>
    <lineage>
        <taxon>Bacteria</taxon>
        <taxon>Pseudomonadati</taxon>
        <taxon>Pseudomonadota</taxon>
        <taxon>Betaproteobacteria</taxon>
        <taxon>Burkholderiales</taxon>
        <taxon>Comamonadaceae</taxon>
        <taxon>Paenacidovorax</taxon>
    </lineage>
</organism>
<dbReference type="GO" id="GO:0016020">
    <property type="term" value="C:membrane"/>
    <property type="evidence" value="ECO:0007669"/>
    <property type="project" value="InterPro"/>
</dbReference>
<gene>
    <name evidence="3" type="ORF">SAMN04489707_102261</name>
</gene>
<dbReference type="InterPro" id="IPR033417">
    <property type="entry name" value="CHASE8"/>
</dbReference>
<dbReference type="PROSITE" id="PS50885">
    <property type="entry name" value="HAMP"/>
    <property type="match status" value="1"/>
</dbReference>
<dbReference type="CDD" id="cd06225">
    <property type="entry name" value="HAMP"/>
    <property type="match status" value="1"/>
</dbReference>
<dbReference type="SMART" id="SM00304">
    <property type="entry name" value="HAMP"/>
    <property type="match status" value="1"/>
</dbReference>
<keyword evidence="1" id="KW-0812">Transmembrane</keyword>
<dbReference type="Proteomes" id="UP000183656">
    <property type="component" value="Unassembled WGS sequence"/>
</dbReference>
<feature type="transmembrane region" description="Helical" evidence="1">
    <location>
        <begin position="96"/>
        <end position="118"/>
    </location>
</feature>
<feature type="domain" description="HAMP" evidence="2">
    <location>
        <begin position="124"/>
        <end position="177"/>
    </location>
</feature>
<dbReference type="Pfam" id="PF17152">
    <property type="entry name" value="CHASE8"/>
    <property type="match status" value="1"/>
</dbReference>
<protein>
    <submittedName>
        <fullName evidence="3">HAMP domain-containing protein</fullName>
    </submittedName>
</protein>
<dbReference type="GO" id="GO:0007165">
    <property type="term" value="P:signal transduction"/>
    <property type="evidence" value="ECO:0007669"/>
    <property type="project" value="InterPro"/>
</dbReference>
<dbReference type="InterPro" id="IPR003660">
    <property type="entry name" value="HAMP_dom"/>
</dbReference>
<dbReference type="STRING" id="343013.SAMN04489707_102261"/>
<keyword evidence="1" id="KW-1133">Transmembrane helix</keyword>
<evidence type="ECO:0000259" key="2">
    <source>
        <dbReference type="PROSITE" id="PS50885"/>
    </source>
</evidence>
<accession>A0A1I7J5T4</accession>